<reference evidence="1" key="2">
    <citation type="submission" date="2020-11" db="EMBL/GenBank/DDBJ databases">
        <authorList>
            <person name="McCartney M.A."/>
            <person name="Auch B."/>
            <person name="Kono T."/>
            <person name="Mallez S."/>
            <person name="Becker A."/>
            <person name="Gohl D.M."/>
            <person name="Silverstein K.A.T."/>
            <person name="Koren S."/>
            <person name="Bechman K.B."/>
            <person name="Herman A."/>
            <person name="Abrahante J.E."/>
            <person name="Garbe J."/>
        </authorList>
    </citation>
    <scope>NUCLEOTIDE SEQUENCE</scope>
    <source>
        <strain evidence="1">Duluth1</strain>
        <tissue evidence="1">Whole animal</tissue>
    </source>
</reference>
<reference evidence="1" key="1">
    <citation type="journal article" date="2019" name="bioRxiv">
        <title>The Genome of the Zebra Mussel, Dreissena polymorpha: A Resource for Invasive Species Research.</title>
        <authorList>
            <person name="McCartney M.A."/>
            <person name="Auch B."/>
            <person name="Kono T."/>
            <person name="Mallez S."/>
            <person name="Zhang Y."/>
            <person name="Obille A."/>
            <person name="Becker A."/>
            <person name="Abrahante J.E."/>
            <person name="Garbe J."/>
            <person name="Badalamenti J.P."/>
            <person name="Herman A."/>
            <person name="Mangelson H."/>
            <person name="Liachko I."/>
            <person name="Sullivan S."/>
            <person name="Sone E.D."/>
            <person name="Koren S."/>
            <person name="Silverstein K.A.T."/>
            <person name="Beckman K.B."/>
            <person name="Gohl D.M."/>
        </authorList>
    </citation>
    <scope>NUCLEOTIDE SEQUENCE</scope>
    <source>
        <strain evidence="1">Duluth1</strain>
        <tissue evidence="1">Whole animal</tissue>
    </source>
</reference>
<evidence type="ECO:0000313" key="2">
    <source>
        <dbReference type="Proteomes" id="UP000828390"/>
    </source>
</evidence>
<name>A0A9D4IJX2_DREPO</name>
<proteinExistence type="predicted"/>
<accession>A0A9D4IJX2</accession>
<gene>
    <name evidence="1" type="ORF">DPMN_176758</name>
</gene>
<organism evidence="1 2">
    <name type="scientific">Dreissena polymorpha</name>
    <name type="common">Zebra mussel</name>
    <name type="synonym">Mytilus polymorpha</name>
    <dbReference type="NCBI Taxonomy" id="45954"/>
    <lineage>
        <taxon>Eukaryota</taxon>
        <taxon>Metazoa</taxon>
        <taxon>Spiralia</taxon>
        <taxon>Lophotrochozoa</taxon>
        <taxon>Mollusca</taxon>
        <taxon>Bivalvia</taxon>
        <taxon>Autobranchia</taxon>
        <taxon>Heteroconchia</taxon>
        <taxon>Euheterodonta</taxon>
        <taxon>Imparidentia</taxon>
        <taxon>Neoheterodontei</taxon>
        <taxon>Myida</taxon>
        <taxon>Dreissenoidea</taxon>
        <taxon>Dreissenidae</taxon>
        <taxon>Dreissena</taxon>
    </lineage>
</organism>
<keyword evidence="2" id="KW-1185">Reference proteome</keyword>
<protein>
    <submittedName>
        <fullName evidence="1">Uncharacterized protein</fullName>
    </submittedName>
</protein>
<dbReference type="Proteomes" id="UP000828390">
    <property type="component" value="Unassembled WGS sequence"/>
</dbReference>
<comment type="caution">
    <text evidence="1">The sequence shown here is derived from an EMBL/GenBank/DDBJ whole genome shotgun (WGS) entry which is preliminary data.</text>
</comment>
<dbReference type="EMBL" id="JAIWYP010000009">
    <property type="protein sequence ID" value="KAH3775357.1"/>
    <property type="molecule type" value="Genomic_DNA"/>
</dbReference>
<sequence length="76" mass="8559">MRLWQAANDDRNWRMVDHEVADAPHQGSPQRPKAAISGDDENSALLYRSLYQLMTGITSHLLDSALDLANQYTGFN</sequence>
<evidence type="ECO:0000313" key="1">
    <source>
        <dbReference type="EMBL" id="KAH3775357.1"/>
    </source>
</evidence>
<dbReference type="AlphaFoldDB" id="A0A9D4IJX2"/>